<keyword evidence="2" id="KW-0436">Ligase</keyword>
<dbReference type="InterPro" id="IPR025709">
    <property type="entry name" value="Leu_tRNA-synth_edit"/>
</dbReference>
<feature type="domain" description="Leucyl-tRNA synthetase editing" evidence="9">
    <location>
        <begin position="73"/>
        <end position="133"/>
    </location>
</feature>
<evidence type="ECO:0000313" key="10">
    <source>
        <dbReference type="EMBL" id="GCB83324.1"/>
    </source>
</evidence>
<dbReference type="GO" id="GO:0005829">
    <property type="term" value="C:cytosol"/>
    <property type="evidence" value="ECO:0007669"/>
    <property type="project" value="TreeGrafter"/>
</dbReference>
<dbReference type="EC" id="6.1.1.9" evidence="1"/>
<organism evidence="10 11">
    <name type="scientific">Scyliorhinus torazame</name>
    <name type="common">Cloudy catshark</name>
    <name type="synonym">Catulus torazame</name>
    <dbReference type="NCBI Taxonomy" id="75743"/>
    <lineage>
        <taxon>Eukaryota</taxon>
        <taxon>Metazoa</taxon>
        <taxon>Chordata</taxon>
        <taxon>Craniata</taxon>
        <taxon>Vertebrata</taxon>
        <taxon>Chondrichthyes</taxon>
        <taxon>Elasmobranchii</taxon>
        <taxon>Galeomorphii</taxon>
        <taxon>Galeoidea</taxon>
        <taxon>Carcharhiniformes</taxon>
        <taxon>Scyliorhinidae</taxon>
        <taxon>Scyliorhinus</taxon>
    </lineage>
</organism>
<dbReference type="AlphaFoldDB" id="A0A401QD85"/>
<accession>A0A401QD85</accession>
<dbReference type="GO" id="GO:0004832">
    <property type="term" value="F:valine-tRNA ligase activity"/>
    <property type="evidence" value="ECO:0007669"/>
    <property type="project" value="UniProtKB-EC"/>
</dbReference>
<evidence type="ECO:0000313" key="11">
    <source>
        <dbReference type="Proteomes" id="UP000288216"/>
    </source>
</evidence>
<dbReference type="GO" id="GO:0005524">
    <property type="term" value="F:ATP binding"/>
    <property type="evidence" value="ECO:0007669"/>
    <property type="project" value="UniProtKB-KW"/>
</dbReference>
<evidence type="ECO:0000256" key="7">
    <source>
        <dbReference type="ARBA" id="ARBA00023146"/>
    </source>
</evidence>
<evidence type="ECO:0000256" key="8">
    <source>
        <dbReference type="ARBA" id="ARBA00029936"/>
    </source>
</evidence>
<keyword evidence="6" id="KW-0175">Coiled coil</keyword>
<comment type="caution">
    <text evidence="10">The sequence shown here is derived from an EMBL/GenBank/DDBJ whole genome shotgun (WGS) entry which is preliminary data.</text>
</comment>
<dbReference type="OrthoDB" id="629407at2759"/>
<dbReference type="GO" id="GO:0006438">
    <property type="term" value="P:valyl-tRNA aminoacylation"/>
    <property type="evidence" value="ECO:0007669"/>
    <property type="project" value="InterPro"/>
</dbReference>
<dbReference type="Gene3D" id="3.90.740.10">
    <property type="entry name" value="Valyl/Leucyl/Isoleucyl-tRNA synthetase, editing domain"/>
    <property type="match status" value="1"/>
</dbReference>
<evidence type="ECO:0000256" key="6">
    <source>
        <dbReference type="ARBA" id="ARBA00023054"/>
    </source>
</evidence>
<dbReference type="EMBL" id="BFAA01029504">
    <property type="protein sequence ID" value="GCB83324.1"/>
    <property type="molecule type" value="Genomic_DNA"/>
</dbReference>
<gene>
    <name evidence="10" type="ORF">scyTo_0023451</name>
</gene>
<reference evidence="10 11" key="1">
    <citation type="journal article" date="2018" name="Nat. Ecol. Evol.">
        <title>Shark genomes provide insights into elasmobranch evolution and the origin of vertebrates.</title>
        <authorList>
            <person name="Hara Y"/>
            <person name="Yamaguchi K"/>
            <person name="Onimaru K"/>
            <person name="Kadota M"/>
            <person name="Koyanagi M"/>
            <person name="Keeley SD"/>
            <person name="Tatsumi K"/>
            <person name="Tanaka K"/>
            <person name="Motone F"/>
            <person name="Kageyama Y"/>
            <person name="Nozu R"/>
            <person name="Adachi N"/>
            <person name="Nishimura O"/>
            <person name="Nakagawa R"/>
            <person name="Tanegashima C"/>
            <person name="Kiyatake I"/>
            <person name="Matsumoto R"/>
            <person name="Murakumo K"/>
            <person name="Nishida K"/>
            <person name="Terakita A"/>
            <person name="Kuratani S"/>
            <person name="Sato K"/>
            <person name="Hyodo S Kuraku.S."/>
        </authorList>
    </citation>
    <scope>NUCLEOTIDE SEQUENCE [LARGE SCALE GENOMIC DNA]</scope>
</reference>
<dbReference type="SUPFAM" id="SSF50677">
    <property type="entry name" value="ValRS/IleRS/LeuRS editing domain"/>
    <property type="match status" value="1"/>
</dbReference>
<dbReference type="InterPro" id="IPR002303">
    <property type="entry name" value="Valyl-tRNA_ligase"/>
</dbReference>
<keyword evidence="3" id="KW-0547">Nucleotide-binding</keyword>
<dbReference type="PANTHER" id="PTHR11946:SF71">
    <property type="entry name" value="VALINE--TRNA LIGASE, MITOCHONDRIAL"/>
    <property type="match status" value="1"/>
</dbReference>
<evidence type="ECO:0000256" key="3">
    <source>
        <dbReference type="ARBA" id="ARBA00022741"/>
    </source>
</evidence>
<dbReference type="STRING" id="75743.A0A401QD85"/>
<dbReference type="FunFam" id="3.90.740.10:FF:000010">
    <property type="entry name" value="Valine--tRNA ligase"/>
    <property type="match status" value="1"/>
</dbReference>
<keyword evidence="7" id="KW-0030">Aminoacyl-tRNA synthetase</keyword>
<evidence type="ECO:0000256" key="1">
    <source>
        <dbReference type="ARBA" id="ARBA00013169"/>
    </source>
</evidence>
<dbReference type="PANTHER" id="PTHR11946">
    <property type="entry name" value="VALYL-TRNA SYNTHETASES"/>
    <property type="match status" value="1"/>
</dbReference>
<evidence type="ECO:0000259" key="9">
    <source>
        <dbReference type="Pfam" id="PF13603"/>
    </source>
</evidence>
<name>A0A401QD85_SCYTO</name>
<keyword evidence="11" id="KW-1185">Reference proteome</keyword>
<evidence type="ECO:0000256" key="4">
    <source>
        <dbReference type="ARBA" id="ARBA00022840"/>
    </source>
</evidence>
<dbReference type="GO" id="GO:0002161">
    <property type="term" value="F:aminoacyl-tRNA deacylase activity"/>
    <property type="evidence" value="ECO:0007669"/>
    <property type="project" value="InterPro"/>
</dbReference>
<dbReference type="InterPro" id="IPR009008">
    <property type="entry name" value="Val/Leu/Ile-tRNA-synth_edit"/>
</dbReference>
<dbReference type="Proteomes" id="UP000288216">
    <property type="component" value="Unassembled WGS sequence"/>
</dbReference>
<protein>
    <recommendedName>
        <fullName evidence="1">valine--tRNA ligase</fullName>
        <ecNumber evidence="1">6.1.1.9</ecNumber>
    </recommendedName>
    <alternativeName>
        <fullName evidence="8">Valyl-tRNA synthetase</fullName>
    </alternativeName>
</protein>
<dbReference type="Pfam" id="PF13603">
    <property type="entry name" value="tRNA-synt_1_2"/>
    <property type="match status" value="1"/>
</dbReference>
<proteinExistence type="predicted"/>
<sequence length="150" mass="16717">MQRVESRELRGLSYITVPGYQEKVTFGELVHFAYLTEDSGEEVVVATTRPETMLGDVAVVVHPDDGRYTHLVGKQIRHPFTGRLLPILTDTLVDREFGTGAVKVTPAHDYTDFELGLKHQLPQISVFNEDGNMATESGDWLQVTETAADQ</sequence>
<evidence type="ECO:0000256" key="5">
    <source>
        <dbReference type="ARBA" id="ARBA00022917"/>
    </source>
</evidence>
<keyword evidence="5" id="KW-0648">Protein biosynthesis</keyword>
<evidence type="ECO:0000256" key="2">
    <source>
        <dbReference type="ARBA" id="ARBA00022598"/>
    </source>
</evidence>
<keyword evidence="4" id="KW-0067">ATP-binding</keyword>